<feature type="domain" description="GIY-YIG" evidence="1">
    <location>
        <begin position="41"/>
        <end position="117"/>
    </location>
</feature>
<dbReference type="InterPro" id="IPR000305">
    <property type="entry name" value="GIY-YIG_endonuc"/>
</dbReference>
<name>A0A365PZ41_9GAMM</name>
<evidence type="ECO:0000259" key="1">
    <source>
        <dbReference type="PROSITE" id="PS50164"/>
    </source>
</evidence>
<dbReference type="CDD" id="cd00719">
    <property type="entry name" value="GIY-YIG_SF"/>
    <property type="match status" value="1"/>
</dbReference>
<organism evidence="2 3">
    <name type="scientific">Stutzerimonas zhaodongensis</name>
    <dbReference type="NCBI Taxonomy" id="1176257"/>
    <lineage>
        <taxon>Bacteria</taxon>
        <taxon>Pseudomonadati</taxon>
        <taxon>Pseudomonadota</taxon>
        <taxon>Gammaproteobacteria</taxon>
        <taxon>Pseudomonadales</taxon>
        <taxon>Pseudomonadaceae</taxon>
        <taxon>Stutzerimonas</taxon>
    </lineage>
</organism>
<accession>A0A365PZ41</accession>
<dbReference type="PROSITE" id="PS50164">
    <property type="entry name" value="GIY_YIG"/>
    <property type="match status" value="1"/>
</dbReference>
<evidence type="ECO:0000313" key="3">
    <source>
        <dbReference type="Proteomes" id="UP000252554"/>
    </source>
</evidence>
<comment type="caution">
    <text evidence="2">The sequence shown here is derived from an EMBL/GenBank/DDBJ whole genome shotgun (WGS) entry which is preliminary data.</text>
</comment>
<dbReference type="Pfam" id="PF09517">
    <property type="entry name" value="RE_Eco29kI"/>
    <property type="match status" value="1"/>
</dbReference>
<evidence type="ECO:0000313" key="2">
    <source>
        <dbReference type="EMBL" id="RBA62197.1"/>
    </source>
</evidence>
<dbReference type="AlphaFoldDB" id="A0A365PZ41"/>
<gene>
    <name evidence="2" type="ORF">DQ403_00930</name>
</gene>
<reference evidence="2 3" key="1">
    <citation type="submission" date="2018-06" db="EMBL/GenBank/DDBJ databases">
        <title>Whole genome sequencing of four bacterial strains from South Shetland trench revealing bio-synthetic gene clusters.</title>
        <authorList>
            <person name="Abdel-Mageed W.M."/>
            <person name="Lehri B."/>
            <person name="Jarmusch S.A."/>
            <person name="Miranda K."/>
            <person name="Goodfellow M."/>
            <person name="Jaspars M."/>
            <person name="Karlyshev A.V."/>
        </authorList>
    </citation>
    <scope>NUCLEOTIDE SEQUENCE [LARGE SCALE GENOMIC DNA]</scope>
    <source>
        <strain evidence="2 3">SST2</strain>
    </source>
</reference>
<protein>
    <submittedName>
        <fullName evidence="2">GIY-YIG nuclease family protein</fullName>
    </submittedName>
</protein>
<dbReference type="RefSeq" id="WP_128118901.1">
    <property type="nucleotide sequence ID" value="NZ_QNTV01000001.1"/>
</dbReference>
<sequence>MEYFKDLEFDLPSALLAELVGLFEQMTPGPLNEEAVLEVPEQQGVYQLFFDGDLVYVGKTDADAGLRQRLLRHAKKIRSRRNLRQSQVGFKAVRVYVFTAMDLEDLLIKHYRSDGVSLAWNLSGFGSNDPGRNRDKSVVKESHFDSIYPIDLGLEARVVQPEGDRSVAEVLRQLKDQLAYTVRYQNAGGRSRRPHTDLVETQVSLRSEESSVLNVLRQVKTVLGEEWQITALPGYVIIYKENERYIHGEVIQAGW</sequence>
<proteinExistence type="predicted"/>
<dbReference type="InterPro" id="IPR018575">
    <property type="entry name" value="Restrct_endonuc_II_Eco29kI"/>
</dbReference>
<dbReference type="Proteomes" id="UP000252554">
    <property type="component" value="Unassembled WGS sequence"/>
</dbReference>
<dbReference type="EMBL" id="QNTV01000001">
    <property type="protein sequence ID" value="RBA62197.1"/>
    <property type="molecule type" value="Genomic_DNA"/>
</dbReference>